<dbReference type="PANTHER" id="PTHR45737:SF6">
    <property type="entry name" value="VON WILLEBRAND FACTOR A DOMAIN-CONTAINING PROTEIN 5A"/>
    <property type="match status" value="1"/>
</dbReference>
<dbReference type="EMBL" id="RBNI01027372">
    <property type="protein sequence ID" value="RUO95637.1"/>
    <property type="molecule type" value="Genomic_DNA"/>
</dbReference>
<dbReference type="Gene3D" id="3.40.50.410">
    <property type="entry name" value="von Willebrand factor, type A domain"/>
    <property type="match status" value="1"/>
</dbReference>
<evidence type="ECO:0000313" key="2">
    <source>
        <dbReference type="EMBL" id="RUO95637.1"/>
    </source>
</evidence>
<evidence type="ECO:0000313" key="3">
    <source>
        <dbReference type="Proteomes" id="UP000268093"/>
    </source>
</evidence>
<dbReference type="Pfam" id="PF13768">
    <property type="entry name" value="VWA_3"/>
    <property type="match status" value="1"/>
</dbReference>
<dbReference type="InterPro" id="IPR036465">
    <property type="entry name" value="vWFA_dom_sf"/>
</dbReference>
<keyword evidence="3" id="KW-1185">Reference proteome</keyword>
<dbReference type="PROSITE" id="PS50234">
    <property type="entry name" value="VWFA"/>
    <property type="match status" value="1"/>
</dbReference>
<feature type="domain" description="VWFA" evidence="1">
    <location>
        <begin position="1"/>
        <end position="168"/>
    </location>
</feature>
<dbReference type="Proteomes" id="UP000268093">
    <property type="component" value="Unassembled WGS sequence"/>
</dbReference>
<protein>
    <recommendedName>
        <fullName evidence="1">VWFA domain-containing protein</fullName>
    </recommendedName>
</protein>
<comment type="caution">
    <text evidence="2">The sequence shown here is derived from an EMBL/GenBank/DDBJ whole genome shotgun (WGS) entry which is preliminary data.</text>
</comment>
<dbReference type="PANTHER" id="PTHR45737">
    <property type="entry name" value="VON WILLEBRAND FACTOR A DOMAIN-CONTAINING PROTEIN 5A"/>
    <property type="match status" value="1"/>
</dbReference>
<proteinExistence type="predicted"/>
<accession>A0A432ZYS1</accession>
<name>A0A432ZYS1_9FUNG</name>
<sequence>MEGPKIQRTSEALTLFLRSLPKDCYFNIILFSSSYKLLFPDKSTRYNHDSLRKALFHAKYLYADIGGTDILTPLDWVCRNARSDVSTTVLLLTDGEMTNASMVIEQTKKYVRDRTHSHGLRVFTLGVGNAVSHNLVDGVARMGRGFSQYVGETERLEKKIMEMLKNALQPPITDYNVTWMTEDDDDDDGHIKLPKIPMTEEDDDDGYIKLPKKQKLSFFNNNNNNNNNIPIVRQLPHNIPVIFAHSTLMVYCFFAPGKRPCGKIVLEGQSNDGPMKVEIDIEKVDPGALIHTLAAQRLITDIEEATSYLHYDDSGRPKQLAVQTKSCEITMMGLRFSLVTNYTSFIAIDKHLDGVESYHQKTILQVNIPSATPNYSRYQSQSQSVNYFARFGEFRDDECRGAPTKKRSLEEEPIALGSTNKYMCKEIPKTPGIQYIFKIIEFQLFNGCFKIVDDLAILLGFKGSKEFREHIFRNMIILNDDVRTTLYVVAFMHERMTEFRCEYELVVKKALLWVEKQGIEKKTIDTLIAEIKEFIRLRKRDI</sequence>
<evidence type="ECO:0000259" key="1">
    <source>
        <dbReference type="PROSITE" id="PS50234"/>
    </source>
</evidence>
<dbReference type="OrthoDB" id="1729737at2759"/>
<dbReference type="SUPFAM" id="SSF53300">
    <property type="entry name" value="vWA-like"/>
    <property type="match status" value="1"/>
</dbReference>
<gene>
    <name evidence="2" type="ORF">BC936DRAFT_143566</name>
</gene>
<dbReference type="AlphaFoldDB" id="A0A432ZYS1"/>
<organism evidence="2 3">
    <name type="scientific">Jimgerdemannia flammicorona</name>
    <dbReference type="NCBI Taxonomy" id="994334"/>
    <lineage>
        <taxon>Eukaryota</taxon>
        <taxon>Fungi</taxon>
        <taxon>Fungi incertae sedis</taxon>
        <taxon>Mucoromycota</taxon>
        <taxon>Mucoromycotina</taxon>
        <taxon>Endogonomycetes</taxon>
        <taxon>Endogonales</taxon>
        <taxon>Endogonaceae</taxon>
        <taxon>Jimgerdemannia</taxon>
    </lineage>
</organism>
<dbReference type="InterPro" id="IPR002035">
    <property type="entry name" value="VWF_A"/>
</dbReference>
<reference evidence="2 3" key="1">
    <citation type="journal article" date="2018" name="New Phytol.">
        <title>Phylogenomics of Endogonaceae and evolution of mycorrhizas within Mucoromycota.</title>
        <authorList>
            <person name="Chang Y."/>
            <person name="Desiro A."/>
            <person name="Na H."/>
            <person name="Sandor L."/>
            <person name="Lipzen A."/>
            <person name="Clum A."/>
            <person name="Barry K."/>
            <person name="Grigoriev I.V."/>
            <person name="Martin F.M."/>
            <person name="Stajich J.E."/>
            <person name="Smith M.E."/>
            <person name="Bonito G."/>
            <person name="Spatafora J.W."/>
        </authorList>
    </citation>
    <scope>NUCLEOTIDE SEQUENCE [LARGE SCALE GENOMIC DNA]</scope>
    <source>
        <strain evidence="2 3">GMNB39</strain>
    </source>
</reference>